<sequence length="367" mass="40222">MPESNKTEQATPKRREKAREQGQVARSKELPSVLALVGAVAALAMMCRGAVTHWTTFYRNVLDSAATGDFQSGGPIFFWSAVEVFRWIVPVLLTAMLLSVAAGVAQGGISIAPEALMLKFERFNPASKLGQIFSVAGLNNLLKSLLPFGAIAWIAESCMSSHWGLMIRASSFGLKMLASTIGSMMYEVGWKASLVLIAWSGVDYLLTWQKMEGDLKMSREEIKEEHKSSEGNPVSKGRIRRMQRRMRKKQALELAATATVIVTNPTHYAVALRYTPDMPAPIVVTKGMNLLAQEIKAIGAENGVLLLENKPLAQALYKTVEIGGSIPSALYQAVADILVIVFRAQAEVRMQEQRRRSRNASGELVRG</sequence>
<keyword evidence="4" id="KW-0969">Cilium</keyword>
<keyword evidence="3" id="KW-0472">Membrane</keyword>
<reference evidence="4 5" key="1">
    <citation type="submission" date="2020-08" db="EMBL/GenBank/DDBJ databases">
        <title>Genomic Encyclopedia of Type Strains, Phase IV (KMG-V): Genome sequencing to study the core and pangenomes of soil and plant-associated prokaryotes.</title>
        <authorList>
            <person name="Whitman W."/>
        </authorList>
    </citation>
    <scope>NUCLEOTIDE SEQUENCE [LARGE SCALE GENOMIC DNA]</scope>
    <source>
        <strain evidence="4 5">M8UP14</strain>
    </source>
</reference>
<evidence type="ECO:0000256" key="2">
    <source>
        <dbReference type="SAM" id="MobiDB-lite"/>
    </source>
</evidence>
<feature type="region of interest" description="Disordered" evidence="2">
    <location>
        <begin position="219"/>
        <end position="240"/>
    </location>
</feature>
<dbReference type="GO" id="GO:0005886">
    <property type="term" value="C:plasma membrane"/>
    <property type="evidence" value="ECO:0007669"/>
    <property type="project" value="TreeGrafter"/>
</dbReference>
<evidence type="ECO:0000313" key="5">
    <source>
        <dbReference type="Proteomes" id="UP000540989"/>
    </source>
</evidence>
<organism evidence="4 5">
    <name type="scientific">Granulicella aggregans</name>
    <dbReference type="NCBI Taxonomy" id="474949"/>
    <lineage>
        <taxon>Bacteria</taxon>
        <taxon>Pseudomonadati</taxon>
        <taxon>Acidobacteriota</taxon>
        <taxon>Terriglobia</taxon>
        <taxon>Terriglobales</taxon>
        <taxon>Acidobacteriaceae</taxon>
        <taxon>Granulicella</taxon>
    </lineage>
</organism>
<dbReference type="AlphaFoldDB" id="A0A7W8E2H8"/>
<dbReference type="PRINTS" id="PR00950">
    <property type="entry name" value="TYPE3IMSPROT"/>
</dbReference>
<dbReference type="Pfam" id="PF01312">
    <property type="entry name" value="Bac_export_2"/>
    <property type="match status" value="1"/>
</dbReference>
<evidence type="ECO:0000313" key="4">
    <source>
        <dbReference type="EMBL" id="MBB5056386.1"/>
    </source>
</evidence>
<protein>
    <submittedName>
        <fullName evidence="4">Flagellar biosynthetic protein FlhB</fullName>
    </submittedName>
</protein>
<evidence type="ECO:0000256" key="3">
    <source>
        <dbReference type="SAM" id="Phobius"/>
    </source>
</evidence>
<feature type="transmembrane region" description="Helical" evidence="3">
    <location>
        <begin position="33"/>
        <end position="51"/>
    </location>
</feature>
<keyword evidence="3" id="KW-0812">Transmembrane</keyword>
<feature type="compositionally biased region" description="Basic and acidic residues" evidence="2">
    <location>
        <begin position="11"/>
        <end position="20"/>
    </location>
</feature>
<name>A0A7W8E2H8_9BACT</name>
<dbReference type="RefSeq" id="WP_184214035.1">
    <property type="nucleotide sequence ID" value="NZ_JACHIP010000001.1"/>
</dbReference>
<comment type="similarity">
    <text evidence="1">Belongs to the type III secretion exporter family.</text>
</comment>
<gene>
    <name evidence="4" type="ORF">HDF16_001055</name>
</gene>
<feature type="transmembrane region" description="Helical" evidence="3">
    <location>
        <begin position="87"/>
        <end position="111"/>
    </location>
</feature>
<dbReference type="PANTHER" id="PTHR30531">
    <property type="entry name" value="FLAGELLAR BIOSYNTHETIC PROTEIN FLHB"/>
    <property type="match status" value="1"/>
</dbReference>
<evidence type="ECO:0000256" key="1">
    <source>
        <dbReference type="ARBA" id="ARBA00010690"/>
    </source>
</evidence>
<keyword evidence="4" id="KW-0282">Flagellum</keyword>
<keyword evidence="5" id="KW-1185">Reference proteome</keyword>
<comment type="caution">
    <text evidence="4">The sequence shown here is derived from an EMBL/GenBank/DDBJ whole genome shotgun (WGS) entry which is preliminary data.</text>
</comment>
<dbReference type="Gene3D" id="3.40.1690.10">
    <property type="entry name" value="secretion proteins EscU"/>
    <property type="match status" value="1"/>
</dbReference>
<dbReference type="SUPFAM" id="SSF160544">
    <property type="entry name" value="EscU C-terminal domain-like"/>
    <property type="match status" value="1"/>
</dbReference>
<keyword evidence="4" id="KW-0966">Cell projection</keyword>
<dbReference type="GO" id="GO:0009306">
    <property type="term" value="P:protein secretion"/>
    <property type="evidence" value="ECO:0007669"/>
    <property type="project" value="InterPro"/>
</dbReference>
<accession>A0A7W8E2H8</accession>
<proteinExistence type="inferred from homology"/>
<dbReference type="InterPro" id="IPR029025">
    <property type="entry name" value="T3SS_substrate_exporter_C"/>
</dbReference>
<keyword evidence="3" id="KW-1133">Transmembrane helix</keyword>
<dbReference type="EMBL" id="JACHIP010000001">
    <property type="protein sequence ID" value="MBB5056386.1"/>
    <property type="molecule type" value="Genomic_DNA"/>
</dbReference>
<feature type="compositionally biased region" description="Basic and acidic residues" evidence="2">
    <location>
        <begin position="219"/>
        <end position="229"/>
    </location>
</feature>
<dbReference type="InterPro" id="IPR006135">
    <property type="entry name" value="T3SS_substrate_exporter"/>
</dbReference>
<dbReference type="Proteomes" id="UP000540989">
    <property type="component" value="Unassembled WGS sequence"/>
</dbReference>
<dbReference type="PANTHER" id="PTHR30531:SF12">
    <property type="entry name" value="FLAGELLAR BIOSYNTHETIC PROTEIN FLHB"/>
    <property type="match status" value="1"/>
</dbReference>
<feature type="transmembrane region" description="Helical" evidence="3">
    <location>
        <begin position="251"/>
        <end position="270"/>
    </location>
</feature>
<feature type="region of interest" description="Disordered" evidence="2">
    <location>
        <begin position="1"/>
        <end position="24"/>
    </location>
</feature>